<keyword evidence="4 8" id="KW-1003">Cell membrane</keyword>
<feature type="transmembrane region" description="Helical" evidence="8">
    <location>
        <begin position="177"/>
        <end position="195"/>
    </location>
</feature>
<feature type="transmembrane region" description="Helical" evidence="8">
    <location>
        <begin position="227"/>
        <end position="248"/>
    </location>
</feature>
<dbReference type="AlphaFoldDB" id="A0A1H6KTK0"/>
<keyword evidence="6 8" id="KW-1133">Transmembrane helix</keyword>
<evidence type="ECO:0000256" key="7">
    <source>
        <dbReference type="ARBA" id="ARBA00023136"/>
    </source>
</evidence>
<evidence type="ECO:0000256" key="5">
    <source>
        <dbReference type="ARBA" id="ARBA00022692"/>
    </source>
</evidence>
<gene>
    <name evidence="9" type="ORF">SAMN04488075_1080</name>
</gene>
<dbReference type="Pfam" id="PF01925">
    <property type="entry name" value="TauE"/>
    <property type="match status" value="1"/>
</dbReference>
<evidence type="ECO:0000256" key="1">
    <source>
        <dbReference type="ARBA" id="ARBA00004651"/>
    </source>
</evidence>
<feature type="transmembrane region" description="Helical" evidence="8">
    <location>
        <begin position="72"/>
        <end position="92"/>
    </location>
</feature>
<feature type="transmembrane region" description="Helical" evidence="8">
    <location>
        <begin position="98"/>
        <end position="117"/>
    </location>
</feature>
<keyword evidence="3" id="KW-0813">Transport</keyword>
<comment type="similarity">
    <text evidence="2 8">Belongs to the 4-toluene sulfonate uptake permease (TSUP) (TC 2.A.102) family.</text>
</comment>
<evidence type="ECO:0000256" key="3">
    <source>
        <dbReference type="ARBA" id="ARBA00022448"/>
    </source>
</evidence>
<dbReference type="InterPro" id="IPR002781">
    <property type="entry name" value="TM_pro_TauE-like"/>
</dbReference>
<feature type="transmembrane region" description="Helical" evidence="8">
    <location>
        <begin position="152"/>
        <end position="170"/>
    </location>
</feature>
<dbReference type="Proteomes" id="UP000199125">
    <property type="component" value="Unassembled WGS sequence"/>
</dbReference>
<comment type="subcellular location">
    <subcellularLocation>
        <location evidence="1 8">Cell membrane</location>
        <topology evidence="1 8">Multi-pass membrane protein</topology>
    </subcellularLocation>
</comment>
<dbReference type="STRING" id="65735.SAMN04488075_1080"/>
<evidence type="ECO:0000313" key="10">
    <source>
        <dbReference type="Proteomes" id="UP000199125"/>
    </source>
</evidence>
<proteinExistence type="inferred from homology"/>
<dbReference type="PANTHER" id="PTHR30269:SF0">
    <property type="entry name" value="MEMBRANE TRANSPORTER PROTEIN YFCA-RELATED"/>
    <property type="match status" value="1"/>
</dbReference>
<dbReference type="InterPro" id="IPR052017">
    <property type="entry name" value="TSUP"/>
</dbReference>
<keyword evidence="5 8" id="KW-0812">Transmembrane</keyword>
<dbReference type="OrthoDB" id="9807082at2"/>
<keyword evidence="10" id="KW-1185">Reference proteome</keyword>
<name>A0A1H6KTK0_9RHOB</name>
<feature type="transmembrane region" description="Helical" evidence="8">
    <location>
        <begin position="201"/>
        <end position="220"/>
    </location>
</feature>
<reference evidence="10" key="1">
    <citation type="submission" date="2016-10" db="EMBL/GenBank/DDBJ databases">
        <authorList>
            <person name="Varghese N."/>
            <person name="Submissions S."/>
        </authorList>
    </citation>
    <scope>NUCLEOTIDE SEQUENCE [LARGE SCALE GENOMIC DNA]</scope>
    <source>
        <strain evidence="10">DSM 11593</strain>
    </source>
</reference>
<protein>
    <recommendedName>
        <fullName evidence="8">Probable membrane transporter protein</fullName>
    </recommendedName>
</protein>
<dbReference type="EMBL" id="FNXG01000002">
    <property type="protein sequence ID" value="SEH79203.1"/>
    <property type="molecule type" value="Genomic_DNA"/>
</dbReference>
<evidence type="ECO:0000256" key="6">
    <source>
        <dbReference type="ARBA" id="ARBA00022989"/>
    </source>
</evidence>
<evidence type="ECO:0000256" key="8">
    <source>
        <dbReference type="RuleBase" id="RU363041"/>
    </source>
</evidence>
<organism evidence="9 10">
    <name type="scientific">Paracoccus alkenifer</name>
    <dbReference type="NCBI Taxonomy" id="65735"/>
    <lineage>
        <taxon>Bacteria</taxon>
        <taxon>Pseudomonadati</taxon>
        <taxon>Pseudomonadota</taxon>
        <taxon>Alphaproteobacteria</taxon>
        <taxon>Rhodobacterales</taxon>
        <taxon>Paracoccaceae</taxon>
        <taxon>Paracoccus</taxon>
    </lineage>
</organism>
<keyword evidence="7 8" id="KW-0472">Membrane</keyword>
<accession>A0A1H6KTK0</accession>
<dbReference type="RefSeq" id="WP_090846177.1">
    <property type="nucleotide sequence ID" value="NZ_FNXG01000002.1"/>
</dbReference>
<feature type="transmembrane region" description="Helical" evidence="8">
    <location>
        <begin position="29"/>
        <end position="51"/>
    </location>
</feature>
<dbReference type="PANTHER" id="PTHR30269">
    <property type="entry name" value="TRANSMEMBRANE PROTEIN YFCA"/>
    <property type="match status" value="1"/>
</dbReference>
<evidence type="ECO:0000313" key="9">
    <source>
        <dbReference type="EMBL" id="SEH79203.1"/>
    </source>
</evidence>
<dbReference type="GO" id="GO:0005886">
    <property type="term" value="C:plasma membrane"/>
    <property type="evidence" value="ECO:0007669"/>
    <property type="project" value="UniProtKB-SubCell"/>
</dbReference>
<evidence type="ECO:0000256" key="4">
    <source>
        <dbReference type="ARBA" id="ARBA00022475"/>
    </source>
</evidence>
<sequence length="251" mass="25854">MTEILLLLIAGFVGGMLNAVAGGGTFITFPALVFVGVPVVSANATSTVAALPGYLSAAIGFRREIARLPRRLFLRLTVLTMAGGSAGSALLLVSSNEAFAVLVPFLLLAATLVFMAGGRLRDFASRYRGGVAAFGAGTMIPVAVYGGYFNGGLGIVLLALFALWGMTDLVEMNGLKTWLSFALSMISLGIFAAGGQVAWWPALWVAGGTIIGGYMGAPVARSIPAPVLRGLIAVVGFGMTALFFWRLASGA</sequence>
<evidence type="ECO:0000256" key="2">
    <source>
        <dbReference type="ARBA" id="ARBA00009142"/>
    </source>
</evidence>